<protein>
    <submittedName>
        <fullName evidence="1">Uncharacterized protein</fullName>
    </submittedName>
</protein>
<accession>A0A5N6WTN1</accession>
<proteinExistence type="predicted"/>
<evidence type="ECO:0000313" key="2">
    <source>
        <dbReference type="Proteomes" id="UP000325945"/>
    </source>
</evidence>
<organism evidence="1 2">
    <name type="scientific">Aspergillus sergii</name>
    <dbReference type="NCBI Taxonomy" id="1034303"/>
    <lineage>
        <taxon>Eukaryota</taxon>
        <taxon>Fungi</taxon>
        <taxon>Dikarya</taxon>
        <taxon>Ascomycota</taxon>
        <taxon>Pezizomycotina</taxon>
        <taxon>Eurotiomycetes</taxon>
        <taxon>Eurotiomycetidae</taxon>
        <taxon>Eurotiales</taxon>
        <taxon>Aspergillaceae</taxon>
        <taxon>Aspergillus</taxon>
        <taxon>Aspergillus subgen. Circumdati</taxon>
    </lineage>
</organism>
<dbReference type="Proteomes" id="UP000325945">
    <property type="component" value="Unassembled WGS sequence"/>
</dbReference>
<dbReference type="AlphaFoldDB" id="A0A5N6WTN1"/>
<name>A0A5N6WTN1_9EURO</name>
<gene>
    <name evidence="1" type="ORF">BDV39DRAFT_180858</name>
</gene>
<dbReference type="EMBL" id="ML741820">
    <property type="protein sequence ID" value="KAE8324265.1"/>
    <property type="molecule type" value="Genomic_DNA"/>
</dbReference>
<evidence type="ECO:0000313" key="1">
    <source>
        <dbReference type="EMBL" id="KAE8324265.1"/>
    </source>
</evidence>
<keyword evidence="2" id="KW-1185">Reference proteome</keyword>
<sequence>MGSKITKGYTIVMSGLSLFLIFYSGGQLKTGDRCHHPKRPAGLLNKQMEYPHVRTIHTCMYCITLLRTVHVTVAA</sequence>
<reference evidence="2" key="1">
    <citation type="submission" date="2019-04" db="EMBL/GenBank/DDBJ databases">
        <title>Friends and foes A comparative genomics studyof 23 Aspergillus species from section Flavi.</title>
        <authorList>
            <consortium name="DOE Joint Genome Institute"/>
            <person name="Kjaerbolling I."/>
            <person name="Vesth T."/>
            <person name="Frisvad J.C."/>
            <person name="Nybo J.L."/>
            <person name="Theobald S."/>
            <person name="Kildgaard S."/>
            <person name="Isbrandt T."/>
            <person name="Kuo A."/>
            <person name="Sato A."/>
            <person name="Lyhne E.K."/>
            <person name="Kogle M.E."/>
            <person name="Wiebenga A."/>
            <person name="Kun R.S."/>
            <person name="Lubbers R.J."/>
            <person name="Makela M.R."/>
            <person name="Barry K."/>
            <person name="Chovatia M."/>
            <person name="Clum A."/>
            <person name="Daum C."/>
            <person name="Haridas S."/>
            <person name="He G."/>
            <person name="LaButti K."/>
            <person name="Lipzen A."/>
            <person name="Mondo S."/>
            <person name="Riley R."/>
            <person name="Salamov A."/>
            <person name="Simmons B.A."/>
            <person name="Magnuson J.K."/>
            <person name="Henrissat B."/>
            <person name="Mortensen U.H."/>
            <person name="Larsen T.O."/>
            <person name="Devries R.P."/>
            <person name="Grigoriev I.V."/>
            <person name="Machida M."/>
            <person name="Baker S.E."/>
            <person name="Andersen M.R."/>
        </authorList>
    </citation>
    <scope>NUCLEOTIDE SEQUENCE [LARGE SCALE GENOMIC DNA]</scope>
    <source>
        <strain evidence="2">CBS 130017</strain>
    </source>
</reference>